<evidence type="ECO:0000256" key="5">
    <source>
        <dbReference type="ARBA" id="ARBA00023274"/>
    </source>
</evidence>
<dbReference type="InterPro" id="IPR020069">
    <property type="entry name" value="Ribosomal_bL9_C"/>
</dbReference>
<evidence type="ECO:0000256" key="4">
    <source>
        <dbReference type="ARBA" id="ARBA00022980"/>
    </source>
</evidence>
<evidence type="ECO:0000256" key="8">
    <source>
        <dbReference type="SAM" id="Coils"/>
    </source>
</evidence>
<dbReference type="HAMAP" id="MF_00503">
    <property type="entry name" value="Ribosomal_bL9"/>
    <property type="match status" value="1"/>
</dbReference>
<evidence type="ECO:0000313" key="10">
    <source>
        <dbReference type="EMBL" id="OOZ34767.1"/>
    </source>
</evidence>
<organism evidence="10 11">
    <name type="scientific">Solemya velesiana gill symbiont</name>
    <dbReference type="NCBI Taxonomy" id="1918948"/>
    <lineage>
        <taxon>Bacteria</taxon>
        <taxon>Pseudomonadati</taxon>
        <taxon>Pseudomonadota</taxon>
        <taxon>Gammaproteobacteria</taxon>
        <taxon>sulfur-oxidizing symbionts</taxon>
    </lineage>
</organism>
<dbReference type="RefSeq" id="WP_078488203.1">
    <property type="nucleotide sequence ID" value="NZ_MPRJ01000102.1"/>
</dbReference>
<feature type="domain" description="Ribosomal protein L9" evidence="9">
    <location>
        <begin position="13"/>
        <end position="40"/>
    </location>
</feature>
<evidence type="ECO:0000256" key="6">
    <source>
        <dbReference type="ARBA" id="ARBA00035292"/>
    </source>
</evidence>
<dbReference type="GO" id="GO:0005840">
    <property type="term" value="C:ribosome"/>
    <property type="evidence" value="ECO:0007669"/>
    <property type="project" value="UniProtKB-KW"/>
</dbReference>
<dbReference type="InterPro" id="IPR036935">
    <property type="entry name" value="Ribosomal_bL9_N_sf"/>
</dbReference>
<dbReference type="PROSITE" id="PS00651">
    <property type="entry name" value="RIBOSOMAL_L9"/>
    <property type="match status" value="1"/>
</dbReference>
<dbReference type="GO" id="GO:1990904">
    <property type="term" value="C:ribonucleoprotein complex"/>
    <property type="evidence" value="ECO:0007669"/>
    <property type="project" value="UniProtKB-KW"/>
</dbReference>
<dbReference type="Gene3D" id="3.10.430.100">
    <property type="entry name" value="Ribosomal protein L9, C-terminal domain"/>
    <property type="match status" value="1"/>
</dbReference>
<keyword evidence="8" id="KW-0175">Coiled coil</keyword>
<evidence type="ECO:0000256" key="2">
    <source>
        <dbReference type="ARBA" id="ARBA00022730"/>
    </source>
</evidence>
<reference evidence="10 11" key="1">
    <citation type="submission" date="2016-11" db="EMBL/GenBank/DDBJ databases">
        <title>Mixed transmission modes and dynamic genome evolution in an obligate animal-bacterial symbiosis.</title>
        <authorList>
            <person name="Russell S.L."/>
            <person name="Corbett-Detig R.B."/>
            <person name="Cavanaugh C.M."/>
        </authorList>
    </citation>
    <scope>NUCLEOTIDE SEQUENCE [LARGE SCALE GENOMIC DNA]</scope>
    <source>
        <strain evidence="10">Se-Cadez</strain>
    </source>
</reference>
<dbReference type="AlphaFoldDB" id="A0A1T2KPH3"/>
<dbReference type="InterPro" id="IPR036791">
    <property type="entry name" value="Ribosomal_bL9_C_sf"/>
</dbReference>
<dbReference type="Pfam" id="PF01281">
    <property type="entry name" value="Ribosomal_L9_N"/>
    <property type="match status" value="1"/>
</dbReference>
<comment type="function">
    <text evidence="7">Binds to the 23S rRNA.</text>
</comment>
<comment type="similarity">
    <text evidence="1 7">Belongs to the bacterial ribosomal protein bL9 family.</text>
</comment>
<dbReference type="GO" id="GO:0003735">
    <property type="term" value="F:structural constituent of ribosome"/>
    <property type="evidence" value="ECO:0007669"/>
    <property type="project" value="InterPro"/>
</dbReference>
<dbReference type="Pfam" id="PF03948">
    <property type="entry name" value="Ribosomal_L9_C"/>
    <property type="match status" value="1"/>
</dbReference>
<dbReference type="PANTHER" id="PTHR21368">
    <property type="entry name" value="50S RIBOSOMAL PROTEIN L9"/>
    <property type="match status" value="1"/>
</dbReference>
<comment type="caution">
    <text evidence="10">The sequence shown here is derived from an EMBL/GenBank/DDBJ whole genome shotgun (WGS) entry which is preliminary data.</text>
</comment>
<evidence type="ECO:0000259" key="9">
    <source>
        <dbReference type="PROSITE" id="PS00651"/>
    </source>
</evidence>
<keyword evidence="2 7" id="KW-0699">rRNA-binding</keyword>
<dbReference type="Gene3D" id="3.40.5.10">
    <property type="entry name" value="Ribosomal protein L9, N-terminal domain"/>
    <property type="match status" value="1"/>
</dbReference>
<evidence type="ECO:0000256" key="1">
    <source>
        <dbReference type="ARBA" id="ARBA00010605"/>
    </source>
</evidence>
<dbReference type="OrthoDB" id="9788336at2"/>
<keyword evidence="11" id="KW-1185">Reference proteome</keyword>
<evidence type="ECO:0000256" key="3">
    <source>
        <dbReference type="ARBA" id="ARBA00022884"/>
    </source>
</evidence>
<name>A0A1T2KPH3_9GAMM</name>
<dbReference type="EMBL" id="MPRJ01000102">
    <property type="protein sequence ID" value="OOZ34767.1"/>
    <property type="molecule type" value="Genomic_DNA"/>
</dbReference>
<keyword evidence="3 7" id="KW-0694">RNA-binding</keyword>
<gene>
    <name evidence="7" type="primary">rplI</name>
    <name evidence="10" type="ORF">BOW51_11805</name>
</gene>
<dbReference type="GO" id="GO:0006412">
    <property type="term" value="P:translation"/>
    <property type="evidence" value="ECO:0007669"/>
    <property type="project" value="UniProtKB-UniRule"/>
</dbReference>
<protein>
    <recommendedName>
        <fullName evidence="6 7">Large ribosomal subunit protein bL9</fullName>
    </recommendedName>
</protein>
<accession>A0A1T2KPH3</accession>
<dbReference type="InterPro" id="IPR020070">
    <property type="entry name" value="Ribosomal_bL9_N"/>
</dbReference>
<dbReference type="InterPro" id="IPR000244">
    <property type="entry name" value="Ribosomal_bL9"/>
</dbReference>
<dbReference type="SUPFAM" id="SSF55653">
    <property type="entry name" value="Ribosomal protein L9 C-domain"/>
    <property type="match status" value="1"/>
</dbReference>
<dbReference type="NCBIfam" id="TIGR00158">
    <property type="entry name" value="L9"/>
    <property type="match status" value="1"/>
</dbReference>
<dbReference type="Proteomes" id="UP000190896">
    <property type="component" value="Unassembled WGS sequence"/>
</dbReference>
<evidence type="ECO:0000313" key="11">
    <source>
        <dbReference type="Proteomes" id="UP000190896"/>
    </source>
</evidence>
<keyword evidence="4 7" id="KW-0689">Ribosomal protein</keyword>
<keyword evidence="5 7" id="KW-0687">Ribonucleoprotein</keyword>
<dbReference type="InterPro" id="IPR020594">
    <property type="entry name" value="Ribosomal_bL9_bac/chp"/>
</dbReference>
<sequence length="150" mass="15811">MDVILLEKVDKLGGLGDKVSVKPGYGRNFLIPGGKAVAATKDNVAAFEARRAELEKQAAEVLAAAEARKTAIEALSVTVARKAGDEGRLFGSVGTSDIASAVTEAGVELAKREVRLPEGPFHTTGEYEVQLYLHTDMDATLKLTVAAAEE</sequence>
<dbReference type="InterPro" id="IPR009027">
    <property type="entry name" value="Ribosomal_bL9/RNase_H1_N"/>
</dbReference>
<evidence type="ECO:0000256" key="7">
    <source>
        <dbReference type="HAMAP-Rule" id="MF_00503"/>
    </source>
</evidence>
<proteinExistence type="inferred from homology"/>
<dbReference type="SUPFAM" id="SSF55658">
    <property type="entry name" value="L9 N-domain-like"/>
    <property type="match status" value="1"/>
</dbReference>
<dbReference type="GO" id="GO:0019843">
    <property type="term" value="F:rRNA binding"/>
    <property type="evidence" value="ECO:0007669"/>
    <property type="project" value="UniProtKB-UniRule"/>
</dbReference>
<feature type="coiled-coil region" evidence="8">
    <location>
        <begin position="37"/>
        <end position="64"/>
    </location>
</feature>